<evidence type="ECO:0000313" key="1">
    <source>
        <dbReference type="EMBL" id="SEL31169.1"/>
    </source>
</evidence>
<proteinExistence type="predicted"/>
<evidence type="ECO:0000313" key="2">
    <source>
        <dbReference type="Proteomes" id="UP000199297"/>
    </source>
</evidence>
<organism evidence="1 2">
    <name type="scientific">Colwellia chukchiensis</name>
    <dbReference type="NCBI Taxonomy" id="641665"/>
    <lineage>
        <taxon>Bacteria</taxon>
        <taxon>Pseudomonadati</taxon>
        <taxon>Pseudomonadota</taxon>
        <taxon>Gammaproteobacteria</taxon>
        <taxon>Alteromonadales</taxon>
        <taxon>Colwelliaceae</taxon>
        <taxon>Colwellia</taxon>
    </lineage>
</organism>
<name>A0A1H7P6D0_9GAMM</name>
<gene>
    <name evidence="1" type="ORF">SAMN05216262_10912</name>
</gene>
<sequence>MTSANTLPFVRVKQINSQVLQLDFNVNWGMDDLSPLIAAVLAKLSAKTLEVRQGADRYCLRIQCHEFQLLLNFEEYSHSCWLECVTEQDSAAMAKIKQLLSS</sequence>
<protein>
    <recommendedName>
        <fullName evidence="3">DUF3630 domain-containing protein</fullName>
    </recommendedName>
</protein>
<dbReference type="AlphaFoldDB" id="A0A1H7P6D0"/>
<evidence type="ECO:0008006" key="3">
    <source>
        <dbReference type="Google" id="ProtNLM"/>
    </source>
</evidence>
<dbReference type="InterPro" id="IPR022080">
    <property type="entry name" value="DUF3630"/>
</dbReference>
<dbReference type="OrthoDB" id="6389032at2"/>
<dbReference type="RefSeq" id="WP_085285115.1">
    <property type="nucleotide sequence ID" value="NZ_FOBI01000009.1"/>
</dbReference>
<dbReference type="Pfam" id="PF12305">
    <property type="entry name" value="DUF3630"/>
    <property type="match status" value="1"/>
</dbReference>
<reference evidence="2" key="1">
    <citation type="submission" date="2016-10" db="EMBL/GenBank/DDBJ databases">
        <authorList>
            <person name="Varghese N."/>
            <person name="Submissions S."/>
        </authorList>
    </citation>
    <scope>NUCLEOTIDE SEQUENCE [LARGE SCALE GENOMIC DNA]</scope>
    <source>
        <strain evidence="2">CGMCC 1.9127</strain>
    </source>
</reference>
<keyword evidence="2" id="KW-1185">Reference proteome</keyword>
<accession>A0A1H7P6D0</accession>
<dbReference type="Proteomes" id="UP000199297">
    <property type="component" value="Unassembled WGS sequence"/>
</dbReference>
<dbReference type="EMBL" id="FOBI01000009">
    <property type="protein sequence ID" value="SEL31169.1"/>
    <property type="molecule type" value="Genomic_DNA"/>
</dbReference>